<feature type="non-terminal residue" evidence="2">
    <location>
        <position position="1"/>
    </location>
</feature>
<protein>
    <submittedName>
        <fullName evidence="2">Uncharacterized protein</fullName>
    </submittedName>
</protein>
<keyword evidence="3" id="KW-1185">Reference proteome</keyword>
<name>A0AAV2PKG1_MEGNR</name>
<accession>A0AAV2PKG1</accession>
<organism evidence="2 3">
    <name type="scientific">Meganyctiphanes norvegica</name>
    <name type="common">Northern krill</name>
    <name type="synonym">Thysanopoda norvegica</name>
    <dbReference type="NCBI Taxonomy" id="48144"/>
    <lineage>
        <taxon>Eukaryota</taxon>
        <taxon>Metazoa</taxon>
        <taxon>Ecdysozoa</taxon>
        <taxon>Arthropoda</taxon>
        <taxon>Crustacea</taxon>
        <taxon>Multicrustacea</taxon>
        <taxon>Malacostraca</taxon>
        <taxon>Eumalacostraca</taxon>
        <taxon>Eucarida</taxon>
        <taxon>Euphausiacea</taxon>
        <taxon>Euphausiidae</taxon>
        <taxon>Meganyctiphanes</taxon>
    </lineage>
</organism>
<dbReference type="EMBL" id="CAXKWB010000427">
    <property type="protein sequence ID" value="CAL4060832.1"/>
    <property type="molecule type" value="Genomic_DNA"/>
</dbReference>
<gene>
    <name evidence="2" type="ORF">MNOR_LOCUS1587</name>
</gene>
<dbReference type="Proteomes" id="UP001497623">
    <property type="component" value="Unassembled WGS sequence"/>
</dbReference>
<evidence type="ECO:0000313" key="3">
    <source>
        <dbReference type="Proteomes" id="UP001497623"/>
    </source>
</evidence>
<feature type="compositionally biased region" description="Pro residues" evidence="1">
    <location>
        <begin position="45"/>
        <end position="54"/>
    </location>
</feature>
<evidence type="ECO:0000256" key="1">
    <source>
        <dbReference type="SAM" id="MobiDB-lite"/>
    </source>
</evidence>
<dbReference type="AlphaFoldDB" id="A0AAV2PKG1"/>
<evidence type="ECO:0000313" key="2">
    <source>
        <dbReference type="EMBL" id="CAL4060832.1"/>
    </source>
</evidence>
<reference evidence="2 3" key="1">
    <citation type="submission" date="2024-05" db="EMBL/GenBank/DDBJ databases">
        <authorList>
            <person name="Wallberg A."/>
        </authorList>
    </citation>
    <scope>NUCLEOTIDE SEQUENCE [LARGE SCALE GENOMIC DNA]</scope>
</reference>
<comment type="caution">
    <text evidence="2">The sequence shown here is derived from an EMBL/GenBank/DDBJ whole genome shotgun (WGS) entry which is preliminary data.</text>
</comment>
<sequence length="179" mass="20403">GPMLPDLILDTPPPSPLRWAHSNHFTFPEKLDQKDLPITAKSLLPPGPYFPPPTHTSLPPTHSNTDDENTSMTTMSVELIQAVRRQILAEPDIKVPLIHQLPQLNWNVPLPTHVRTPKQESQCSQQNTEEENTWRTVGIDLRSIADKFYLDYVLVRGKRRHSNSGINLLVLKSWCSLFF</sequence>
<proteinExistence type="predicted"/>
<feature type="region of interest" description="Disordered" evidence="1">
    <location>
        <begin position="42"/>
        <end position="69"/>
    </location>
</feature>